<reference evidence="1" key="1">
    <citation type="submission" date="2024-09" db="EMBL/GenBank/DDBJ databases">
        <title>Black Yeasts Isolated from many extreme environments.</title>
        <authorList>
            <person name="Coleine C."/>
            <person name="Stajich J.E."/>
            <person name="Selbmann L."/>
        </authorList>
    </citation>
    <scope>NUCLEOTIDE SEQUENCE</scope>
    <source>
        <strain evidence="1">CCFEE 5737</strain>
    </source>
</reference>
<evidence type="ECO:0000313" key="2">
    <source>
        <dbReference type="Proteomes" id="UP001186974"/>
    </source>
</evidence>
<protein>
    <submittedName>
        <fullName evidence="1">Uncharacterized protein</fullName>
    </submittedName>
</protein>
<proteinExistence type="predicted"/>
<keyword evidence="2" id="KW-1185">Reference proteome</keyword>
<evidence type="ECO:0000313" key="1">
    <source>
        <dbReference type="EMBL" id="KAK3059833.1"/>
    </source>
</evidence>
<comment type="caution">
    <text evidence="1">The sequence shown here is derived from an EMBL/GenBank/DDBJ whole genome shotgun (WGS) entry which is preliminary data.</text>
</comment>
<dbReference type="Proteomes" id="UP001186974">
    <property type="component" value="Unassembled WGS sequence"/>
</dbReference>
<sequence>MHAESSPYPKDRPMKERIGARLLLSSQQKALAKAQEAERKAQRANAKVCPELLKLLSDGQLSPLAPPYGPRAEVRKDVEKDRTGEPGPASTPRDWKVPRDAHDQDHVMADSATIQSRRPTWKYGRVLSFGSNPSSMTSVHPEDVLNDQHERHCLDRHKNACRGRIIRPAEYMYPQHGHRHYVVPLPEQPRGRKDTPYCSGMPGTWSRELLPLPDQQTVFRHVAAPEIPPGKSSKEIVQPQSSSATRHYHPEAPPKSKVEPRSQQLAPNAKSTTPLRPLQWTPNRGRRVDSGWTDVARNWKRLRDWSRDRVWANVQPEQDVGWGKRWYYEERPAITQDEHEERAKLNGRTWTELASPTEEGNDCTMEKTVRILKDTGSKAVEKVEEEGEKTKEGSMTAEGDQEKIEDKRLSEAGVKALLLT</sequence>
<feature type="non-terminal residue" evidence="1">
    <location>
        <position position="420"/>
    </location>
</feature>
<organism evidence="1 2">
    <name type="scientific">Coniosporium uncinatum</name>
    <dbReference type="NCBI Taxonomy" id="93489"/>
    <lineage>
        <taxon>Eukaryota</taxon>
        <taxon>Fungi</taxon>
        <taxon>Dikarya</taxon>
        <taxon>Ascomycota</taxon>
        <taxon>Pezizomycotina</taxon>
        <taxon>Dothideomycetes</taxon>
        <taxon>Dothideomycetes incertae sedis</taxon>
        <taxon>Coniosporium</taxon>
    </lineage>
</organism>
<gene>
    <name evidence="1" type="ORF">LTS18_009952</name>
</gene>
<dbReference type="EMBL" id="JAWDJW010009073">
    <property type="protein sequence ID" value="KAK3059833.1"/>
    <property type="molecule type" value="Genomic_DNA"/>
</dbReference>
<accession>A0ACC3D036</accession>
<name>A0ACC3D036_9PEZI</name>